<evidence type="ECO:0008006" key="3">
    <source>
        <dbReference type="Google" id="ProtNLM"/>
    </source>
</evidence>
<dbReference type="AlphaFoldDB" id="F1TBL7"/>
<keyword evidence="2" id="KW-1185">Reference proteome</keyword>
<dbReference type="STRING" id="588581.Cpap_2573"/>
<proteinExistence type="predicted"/>
<dbReference type="Pfam" id="PF10076">
    <property type="entry name" value="Phage_Mu_Gp48"/>
    <property type="match status" value="1"/>
</dbReference>
<evidence type="ECO:0000313" key="1">
    <source>
        <dbReference type="EMBL" id="EGD48421.1"/>
    </source>
</evidence>
<comment type="caution">
    <text evidence="1">The sequence shown here is derived from an EMBL/GenBank/DDBJ whole genome shotgun (WGS) entry which is preliminary data.</text>
</comment>
<dbReference type="RefSeq" id="WP_004618584.1">
    <property type="nucleotide sequence ID" value="NZ_ACXX02000004.1"/>
</dbReference>
<protein>
    <recommendedName>
        <fullName evidence="3">DUF2313 domain-containing protein</fullName>
    </recommendedName>
</protein>
<sequence length="183" mass="21390">MLLDREINMLNYLPEFLQDFREFQELAAAENPEILALWGRLDNVMKEQFIEDATEDGVKRWEAILNINPKGSDSLELRKFRILTRLNEKLPYTYKKLAQQLETLCGESGYSLELMNNEYKLIVRVALAAKSMLAEVEKLLKRIVPVNICIDLNLLYKQNAALGSYKHAHLRKYTHEQLRSEVF</sequence>
<organism evidence="1 2">
    <name type="scientific">Ruminiclostridium papyrosolvens DSM 2782</name>
    <dbReference type="NCBI Taxonomy" id="588581"/>
    <lineage>
        <taxon>Bacteria</taxon>
        <taxon>Bacillati</taxon>
        <taxon>Bacillota</taxon>
        <taxon>Clostridia</taxon>
        <taxon>Eubacteriales</taxon>
        <taxon>Oscillospiraceae</taxon>
        <taxon>Ruminiclostridium</taxon>
    </lineage>
</organism>
<dbReference type="InterPro" id="IPR018755">
    <property type="entry name" value="Phage_Mu_Gp48"/>
</dbReference>
<gene>
    <name evidence="1" type="ORF">Cpap_2573</name>
</gene>
<evidence type="ECO:0000313" key="2">
    <source>
        <dbReference type="Proteomes" id="UP000003860"/>
    </source>
</evidence>
<accession>F1TBL7</accession>
<dbReference type="EMBL" id="ACXX02000004">
    <property type="protein sequence ID" value="EGD48421.1"/>
    <property type="molecule type" value="Genomic_DNA"/>
</dbReference>
<reference evidence="1" key="2">
    <citation type="submission" date="2011-01" db="EMBL/GenBank/DDBJ databases">
        <title>The Non-contiguous Finished genome of Clostridium papyrosolvens.</title>
        <authorList>
            <person name="Lucas S."/>
            <person name="Copeland A."/>
            <person name="Lapidus A."/>
            <person name="Cheng J.-F."/>
            <person name="Goodwin L."/>
            <person name="Pitluck S."/>
            <person name="Misra M."/>
            <person name="Chertkov O."/>
            <person name="Detter J.C."/>
            <person name="Han C."/>
            <person name="Tapia R."/>
            <person name="Land M."/>
            <person name="Hauser L."/>
            <person name="Kyrpides N."/>
            <person name="Ivanova N."/>
            <person name="Pagani I."/>
            <person name="Mouttaki H."/>
            <person name="He Z."/>
            <person name="Zhou J."/>
            <person name="Hemme C.L."/>
            <person name="Woyke T."/>
        </authorList>
    </citation>
    <scope>NUCLEOTIDE SEQUENCE [LARGE SCALE GENOMIC DNA]</scope>
    <source>
        <strain evidence="1">DSM 2782</strain>
    </source>
</reference>
<dbReference type="Proteomes" id="UP000003860">
    <property type="component" value="Unassembled WGS sequence"/>
</dbReference>
<name>F1TBL7_9FIRM</name>
<reference evidence="1" key="1">
    <citation type="submission" date="2009-07" db="EMBL/GenBank/DDBJ databases">
        <authorList>
            <consortium name="US DOE Joint Genome Institute (JGI-PGF)"/>
            <person name="Lucas S."/>
            <person name="Copeland A."/>
            <person name="Lapidus A."/>
            <person name="Glavina del Rio T."/>
            <person name="Tice H."/>
            <person name="Bruce D."/>
            <person name="Goodwin L."/>
            <person name="Pitluck S."/>
            <person name="Larimer F."/>
            <person name="Land M.L."/>
            <person name="Mouttaki H."/>
            <person name="He Z."/>
            <person name="Zhou J."/>
            <person name="Hemme C.L."/>
        </authorList>
    </citation>
    <scope>NUCLEOTIDE SEQUENCE [LARGE SCALE GENOMIC DNA]</scope>
    <source>
        <strain evidence="1">DSM 2782</strain>
    </source>
</reference>
<dbReference type="eggNOG" id="COG4385">
    <property type="taxonomic scope" value="Bacteria"/>
</dbReference>